<evidence type="ECO:0000256" key="1">
    <source>
        <dbReference type="ARBA" id="ARBA00004514"/>
    </source>
</evidence>
<accession>A0A428NAP7</accession>
<dbReference type="CDD" id="cd16098">
    <property type="entry name" value="FliS"/>
    <property type="match status" value="1"/>
</dbReference>
<evidence type="ECO:0000256" key="4">
    <source>
        <dbReference type="ARBA" id="ARBA00022795"/>
    </source>
</evidence>
<keyword evidence="7" id="KW-0966">Cell projection</keyword>
<organism evidence="7 8">
    <name type="scientific">Salibacterium salarium</name>
    <dbReference type="NCBI Taxonomy" id="284579"/>
    <lineage>
        <taxon>Bacteria</taxon>
        <taxon>Bacillati</taxon>
        <taxon>Bacillota</taxon>
        <taxon>Bacilli</taxon>
        <taxon>Bacillales</taxon>
        <taxon>Bacillaceae</taxon>
    </lineage>
</organism>
<dbReference type="InterPro" id="IPR036584">
    <property type="entry name" value="FliS_sf"/>
</dbReference>
<keyword evidence="5" id="KW-0143">Chaperone</keyword>
<feature type="region of interest" description="Disordered" evidence="6">
    <location>
        <begin position="1"/>
        <end position="47"/>
    </location>
</feature>
<keyword evidence="7" id="KW-0969">Cilium</keyword>
<keyword evidence="7" id="KW-0282">Flagellum</keyword>
<evidence type="ECO:0000313" key="7">
    <source>
        <dbReference type="EMBL" id="RSL35410.1"/>
    </source>
</evidence>
<evidence type="ECO:0000256" key="3">
    <source>
        <dbReference type="ARBA" id="ARBA00022490"/>
    </source>
</evidence>
<dbReference type="AlphaFoldDB" id="A0A428NAP7"/>
<keyword evidence="3" id="KW-0963">Cytoplasm</keyword>
<keyword evidence="4" id="KW-1005">Bacterial flagellum biogenesis</keyword>
<name>A0A428NAP7_9BACI</name>
<gene>
    <name evidence="7" type="primary">fliS</name>
    <name evidence="7" type="ORF">D7Z54_00505</name>
</gene>
<comment type="similarity">
    <text evidence="2">Belongs to the FliS family.</text>
</comment>
<dbReference type="SUPFAM" id="SSF101116">
    <property type="entry name" value="Flagellar export chaperone FliS"/>
    <property type="match status" value="1"/>
</dbReference>
<feature type="compositionally biased region" description="Polar residues" evidence="6">
    <location>
        <begin position="12"/>
        <end position="21"/>
    </location>
</feature>
<dbReference type="PANTHER" id="PTHR34773">
    <property type="entry name" value="FLAGELLAR SECRETION CHAPERONE FLIS"/>
    <property type="match status" value="1"/>
</dbReference>
<dbReference type="OrthoDB" id="1524959at2"/>
<evidence type="ECO:0000256" key="5">
    <source>
        <dbReference type="ARBA" id="ARBA00023186"/>
    </source>
</evidence>
<reference evidence="7 8" key="1">
    <citation type="submission" date="2018-10" db="EMBL/GenBank/DDBJ databases">
        <title>Draft genome sequence of Bacillus salarius IM0101, isolated from a hypersaline soil in Inner Mongolia, China.</title>
        <authorList>
            <person name="Yamprayoonswat W."/>
            <person name="Boonvisut S."/>
            <person name="Jumpathong W."/>
            <person name="Sittihan S."/>
            <person name="Ruangsuj P."/>
            <person name="Wanthongcharoen S."/>
            <person name="Thongpramul N."/>
            <person name="Pimmason S."/>
            <person name="Yu B."/>
            <person name="Yasawong M."/>
        </authorList>
    </citation>
    <scope>NUCLEOTIDE SEQUENCE [LARGE SCALE GENOMIC DNA]</scope>
    <source>
        <strain evidence="7 8">IM0101</strain>
    </source>
</reference>
<evidence type="ECO:0000313" key="8">
    <source>
        <dbReference type="Proteomes" id="UP000275076"/>
    </source>
</evidence>
<dbReference type="Pfam" id="PF02561">
    <property type="entry name" value="FliS"/>
    <property type="match status" value="1"/>
</dbReference>
<dbReference type="EMBL" id="RBVX01000001">
    <property type="protein sequence ID" value="RSL35410.1"/>
    <property type="molecule type" value="Genomic_DNA"/>
</dbReference>
<keyword evidence="8" id="KW-1185">Reference proteome</keyword>
<dbReference type="Proteomes" id="UP000275076">
    <property type="component" value="Unassembled WGS sequence"/>
</dbReference>
<proteinExistence type="inferred from homology"/>
<dbReference type="PANTHER" id="PTHR34773:SF1">
    <property type="entry name" value="FLAGELLAR SECRETION CHAPERONE FLIS"/>
    <property type="match status" value="1"/>
</dbReference>
<dbReference type="GO" id="GO:0071973">
    <property type="term" value="P:bacterial-type flagellum-dependent cell motility"/>
    <property type="evidence" value="ECO:0007669"/>
    <property type="project" value="TreeGrafter"/>
</dbReference>
<evidence type="ECO:0000256" key="2">
    <source>
        <dbReference type="ARBA" id="ARBA00008787"/>
    </source>
</evidence>
<dbReference type="NCBIfam" id="TIGR00208">
    <property type="entry name" value="fliS"/>
    <property type="match status" value="1"/>
</dbReference>
<evidence type="ECO:0000256" key="6">
    <source>
        <dbReference type="SAM" id="MobiDB-lite"/>
    </source>
</evidence>
<dbReference type="InterPro" id="IPR003713">
    <property type="entry name" value="FliS"/>
</dbReference>
<comment type="caution">
    <text evidence="7">The sequence shown here is derived from an EMBL/GenBank/DDBJ whole genome shotgun (WGS) entry which is preliminary data.</text>
</comment>
<dbReference type="GO" id="GO:0005829">
    <property type="term" value="C:cytosol"/>
    <property type="evidence" value="ECO:0007669"/>
    <property type="project" value="UniProtKB-SubCell"/>
</dbReference>
<dbReference type="GO" id="GO:0044780">
    <property type="term" value="P:bacterial-type flagellum assembly"/>
    <property type="evidence" value="ECO:0007669"/>
    <property type="project" value="InterPro"/>
</dbReference>
<feature type="compositionally biased region" description="Polar residues" evidence="6">
    <location>
        <begin position="29"/>
        <end position="47"/>
    </location>
</feature>
<protein>
    <submittedName>
        <fullName evidence="7">Flagellar export chaperone FliS</fullName>
    </submittedName>
</protein>
<sequence>MKQAETYKKNTGKTGKQTFPTASAPPSEGGTSIGSIHPQAQSKNTNPYQQTAMETASSGELTLLLYNGCIKFIDKAEHAMDEKKIAERNNFLKRAQDIIRELMVTLKTDSDVGQDMYSLYDFIHSRLVDANIKNDKEALDEARRFVVEFRDTWKEIIKLDRQERFGEGGQA</sequence>
<dbReference type="Gene3D" id="1.20.120.340">
    <property type="entry name" value="Flagellar protein FliS"/>
    <property type="match status" value="1"/>
</dbReference>
<comment type="subcellular location">
    <subcellularLocation>
        <location evidence="1">Cytoplasm</location>
        <location evidence="1">Cytosol</location>
    </subcellularLocation>
</comment>